<dbReference type="Proteomes" id="UP001211907">
    <property type="component" value="Unassembled WGS sequence"/>
</dbReference>
<feature type="compositionally biased region" description="Low complexity" evidence="5">
    <location>
        <begin position="98"/>
        <end position="110"/>
    </location>
</feature>
<organism evidence="6 7">
    <name type="scientific">Physocladia obscura</name>
    <dbReference type="NCBI Taxonomy" id="109957"/>
    <lineage>
        <taxon>Eukaryota</taxon>
        <taxon>Fungi</taxon>
        <taxon>Fungi incertae sedis</taxon>
        <taxon>Chytridiomycota</taxon>
        <taxon>Chytridiomycota incertae sedis</taxon>
        <taxon>Chytridiomycetes</taxon>
        <taxon>Chytridiales</taxon>
        <taxon>Chytriomycetaceae</taxon>
        <taxon>Physocladia</taxon>
    </lineage>
</organism>
<evidence type="ECO:0000256" key="1">
    <source>
        <dbReference type="ARBA" id="ARBA00004123"/>
    </source>
</evidence>
<keyword evidence="3" id="KW-0804">Transcription</keyword>
<dbReference type="PANTHER" id="PTHR21277:SF5">
    <property type="entry name" value="TRANSCRIPTIONAL ADAPTER 1"/>
    <property type="match status" value="1"/>
</dbReference>
<accession>A0AAD5XEV8</accession>
<dbReference type="PANTHER" id="PTHR21277">
    <property type="entry name" value="TRANSCRIPTIONAL ADAPTER 1"/>
    <property type="match status" value="1"/>
</dbReference>
<sequence>MKERVDTLMLKQELAATLGSARASQYFTGLRRVLSDASKTANVAGIGIVLNPYETALHNRLVLAVLANATRTTPPPPVSTTATIHGSATKNPKDILVSNTSNNSSNNNNNKDAKRDPTIPPTRPRHAHLINKLHASLSAVSLARQAIANSGSAAELPPKRSKPANAIKTLQSLDDNTLALLTSVNKTFSTSSVIKKANLSRSIPQRFINHLQHIRDPDANLPASLTPEIQARVQMLQTCRQSSTLPSVEALQSRMQIVCALNGVELDNDCVMFMQQALSTYLKDIVASVQQRVRHGNLLQSDIFTGAVANGKAQLGISDGVFKPTQRKTDKVNPLQTQDLMLSSVITPSLLRRSVASVDAMELLLSLN</sequence>
<evidence type="ECO:0000313" key="6">
    <source>
        <dbReference type="EMBL" id="KAJ3110033.1"/>
    </source>
</evidence>
<reference evidence="6" key="1">
    <citation type="submission" date="2020-05" db="EMBL/GenBank/DDBJ databases">
        <title>Phylogenomic resolution of chytrid fungi.</title>
        <authorList>
            <person name="Stajich J.E."/>
            <person name="Amses K."/>
            <person name="Simmons R."/>
            <person name="Seto K."/>
            <person name="Myers J."/>
            <person name="Bonds A."/>
            <person name="Quandt C.A."/>
            <person name="Barry K."/>
            <person name="Liu P."/>
            <person name="Grigoriev I."/>
            <person name="Longcore J.E."/>
            <person name="James T.Y."/>
        </authorList>
    </citation>
    <scope>NUCLEOTIDE SEQUENCE</scope>
    <source>
        <strain evidence="6">JEL0513</strain>
    </source>
</reference>
<dbReference type="GO" id="GO:0005634">
    <property type="term" value="C:nucleus"/>
    <property type="evidence" value="ECO:0007669"/>
    <property type="project" value="UniProtKB-SubCell"/>
</dbReference>
<evidence type="ECO:0000256" key="5">
    <source>
        <dbReference type="SAM" id="MobiDB-lite"/>
    </source>
</evidence>
<name>A0AAD5XEV8_9FUNG</name>
<evidence type="ECO:0000256" key="2">
    <source>
        <dbReference type="ARBA" id="ARBA00023015"/>
    </source>
</evidence>
<dbReference type="EMBL" id="JADGJH010001777">
    <property type="protein sequence ID" value="KAJ3110033.1"/>
    <property type="molecule type" value="Genomic_DNA"/>
</dbReference>
<keyword evidence="4" id="KW-0539">Nucleus</keyword>
<keyword evidence="2" id="KW-0805">Transcription regulation</keyword>
<dbReference type="GO" id="GO:0003713">
    <property type="term" value="F:transcription coactivator activity"/>
    <property type="evidence" value="ECO:0007669"/>
    <property type="project" value="TreeGrafter"/>
</dbReference>
<proteinExistence type="predicted"/>
<evidence type="ECO:0000313" key="7">
    <source>
        <dbReference type="Proteomes" id="UP001211907"/>
    </source>
</evidence>
<dbReference type="Pfam" id="PF12767">
    <property type="entry name" value="SAGA-Tad1"/>
    <property type="match status" value="1"/>
</dbReference>
<dbReference type="GO" id="GO:0006357">
    <property type="term" value="P:regulation of transcription by RNA polymerase II"/>
    <property type="evidence" value="ECO:0007669"/>
    <property type="project" value="TreeGrafter"/>
</dbReference>
<gene>
    <name evidence="6" type="ORF">HK100_003172</name>
</gene>
<evidence type="ECO:0000256" key="3">
    <source>
        <dbReference type="ARBA" id="ARBA00023163"/>
    </source>
</evidence>
<dbReference type="AlphaFoldDB" id="A0AAD5XEV8"/>
<protein>
    <submittedName>
        <fullName evidence="6">Uncharacterized protein</fullName>
    </submittedName>
</protein>
<comment type="subcellular location">
    <subcellularLocation>
        <location evidence="1">Nucleus</location>
    </subcellularLocation>
</comment>
<dbReference type="GO" id="GO:0000124">
    <property type="term" value="C:SAGA complex"/>
    <property type="evidence" value="ECO:0007669"/>
    <property type="project" value="TreeGrafter"/>
</dbReference>
<comment type="caution">
    <text evidence="6">The sequence shown here is derived from an EMBL/GenBank/DDBJ whole genome shotgun (WGS) entry which is preliminary data.</text>
</comment>
<dbReference type="InterPro" id="IPR024738">
    <property type="entry name" value="Hfi1/Tada1"/>
</dbReference>
<keyword evidence="7" id="KW-1185">Reference proteome</keyword>
<evidence type="ECO:0000256" key="4">
    <source>
        <dbReference type="ARBA" id="ARBA00023242"/>
    </source>
</evidence>
<feature type="region of interest" description="Disordered" evidence="5">
    <location>
        <begin position="70"/>
        <end position="124"/>
    </location>
</feature>